<gene>
    <name evidence="2" type="ORF">JVT61DRAFT_3677</name>
</gene>
<accession>A0A8I3A9W1</accession>
<evidence type="ECO:0000313" key="3">
    <source>
        <dbReference type="Proteomes" id="UP000683000"/>
    </source>
</evidence>
<comment type="caution">
    <text evidence="2">The sequence shown here is derived from an EMBL/GenBank/DDBJ whole genome shotgun (WGS) entry which is preliminary data.</text>
</comment>
<dbReference type="AlphaFoldDB" id="A0A8I3A9W1"/>
<protein>
    <submittedName>
        <fullName evidence="2">Uncharacterized protein</fullName>
    </submittedName>
</protein>
<sequence length="107" mass="12036">MSILYKDEITRVDVLKSHGILLKFSSQILNSRYVVDGDMSVGKYRYVIAEFKNEVGSAPAQPFLEAIVYYVESTRELALENPRSPLSCLLLVIYGVCAIYQSIALIK</sequence>
<dbReference type="EMBL" id="JAGFBS010000016">
    <property type="protein sequence ID" value="KAG6374930.1"/>
    <property type="molecule type" value="Genomic_DNA"/>
</dbReference>
<evidence type="ECO:0000256" key="1">
    <source>
        <dbReference type="SAM" id="Phobius"/>
    </source>
</evidence>
<keyword evidence="3" id="KW-1185">Reference proteome</keyword>
<keyword evidence="1" id="KW-0472">Membrane</keyword>
<dbReference type="OrthoDB" id="4062651at2759"/>
<organism evidence="2 3">
    <name type="scientific">Boletus reticuloceps</name>
    <dbReference type="NCBI Taxonomy" id="495285"/>
    <lineage>
        <taxon>Eukaryota</taxon>
        <taxon>Fungi</taxon>
        <taxon>Dikarya</taxon>
        <taxon>Basidiomycota</taxon>
        <taxon>Agaricomycotina</taxon>
        <taxon>Agaricomycetes</taxon>
        <taxon>Agaricomycetidae</taxon>
        <taxon>Boletales</taxon>
        <taxon>Boletineae</taxon>
        <taxon>Boletaceae</taxon>
        <taxon>Boletoideae</taxon>
        <taxon>Boletus</taxon>
    </lineage>
</organism>
<evidence type="ECO:0000313" key="2">
    <source>
        <dbReference type="EMBL" id="KAG6374930.1"/>
    </source>
</evidence>
<keyword evidence="1" id="KW-0812">Transmembrane</keyword>
<name>A0A8I3A9W1_9AGAM</name>
<keyword evidence="1" id="KW-1133">Transmembrane helix</keyword>
<dbReference type="Proteomes" id="UP000683000">
    <property type="component" value="Unassembled WGS sequence"/>
</dbReference>
<proteinExistence type="predicted"/>
<reference evidence="2" key="1">
    <citation type="submission" date="2021-03" db="EMBL/GenBank/DDBJ databases">
        <title>Evolutionary innovations through gain and loss of genes in the ectomycorrhizal Boletales.</title>
        <authorList>
            <person name="Wu G."/>
            <person name="Miyauchi S."/>
            <person name="Morin E."/>
            <person name="Yang Z.-L."/>
            <person name="Xu J."/>
            <person name="Martin F.M."/>
        </authorList>
    </citation>
    <scope>NUCLEOTIDE SEQUENCE</scope>
    <source>
        <strain evidence="2">BR01</strain>
    </source>
</reference>
<feature type="transmembrane region" description="Helical" evidence="1">
    <location>
        <begin position="84"/>
        <end position="106"/>
    </location>
</feature>